<gene>
    <name evidence="1" type="ORF">V565_035640</name>
</gene>
<protein>
    <submittedName>
        <fullName evidence="1">Putative geranylgeranyl pyrophosphate synthetase</fullName>
    </submittedName>
</protein>
<dbReference type="EMBL" id="AZST01000074">
    <property type="protein sequence ID" value="KEP53087.1"/>
    <property type="molecule type" value="Genomic_DNA"/>
</dbReference>
<accession>A0A074SSZ7</accession>
<dbReference type="Proteomes" id="UP000027456">
    <property type="component" value="Unassembled WGS sequence"/>
</dbReference>
<reference evidence="1 2" key="1">
    <citation type="submission" date="2013-12" db="EMBL/GenBank/DDBJ databases">
        <authorList>
            <person name="Cubeta M."/>
            <person name="Pakala S."/>
            <person name="Fedorova N."/>
            <person name="Thomas E."/>
            <person name="Dean R."/>
            <person name="Jabaji S."/>
            <person name="Neate S."/>
            <person name="Toda T."/>
            <person name="Tavantzis S."/>
            <person name="Vilgalys R."/>
            <person name="Bharathan N."/>
            <person name="Pakala S."/>
            <person name="Losada L.S."/>
            <person name="Zafar N."/>
            <person name="Nierman W."/>
        </authorList>
    </citation>
    <scope>NUCLEOTIDE SEQUENCE [LARGE SCALE GENOMIC DNA]</scope>
    <source>
        <strain evidence="1 2">123E</strain>
    </source>
</reference>
<name>A0A074SSZ7_9AGAM</name>
<dbReference type="OrthoDB" id="420564at2759"/>
<comment type="caution">
    <text evidence="1">The sequence shown here is derived from an EMBL/GenBank/DDBJ whole genome shotgun (WGS) entry which is preliminary data.</text>
</comment>
<organism evidence="1 2">
    <name type="scientific">Rhizoctonia solani 123E</name>
    <dbReference type="NCBI Taxonomy" id="1423351"/>
    <lineage>
        <taxon>Eukaryota</taxon>
        <taxon>Fungi</taxon>
        <taxon>Dikarya</taxon>
        <taxon>Basidiomycota</taxon>
        <taxon>Agaricomycotina</taxon>
        <taxon>Agaricomycetes</taxon>
        <taxon>Cantharellales</taxon>
        <taxon>Ceratobasidiaceae</taxon>
        <taxon>Rhizoctonia</taxon>
    </lineage>
</organism>
<dbReference type="PANTHER" id="PTHR35179:SF2">
    <property type="entry name" value="START DOMAIN-CONTAINING PROTEIN"/>
    <property type="match status" value="1"/>
</dbReference>
<dbReference type="AlphaFoldDB" id="A0A074SSZ7"/>
<evidence type="ECO:0000313" key="1">
    <source>
        <dbReference type="EMBL" id="KEP53087.1"/>
    </source>
</evidence>
<sequence>MQTFPKASAPTSKLLRNLDTSAAHPPASVLLPDPVDTDCEIRDYQVLGSYNLLDSQAPTIAIPGQPRIWQEPSLPLQISPDCGCTFIDQNAWRCQESPLEPLFRSISVTQQLIGNTSFSLSEQQIDVVTDRNNLRKLNAMVRSLRSNETLTPSKRREFRIDAQLAPNRRTLLLTRYSDQLRQMISPGDAGYGTNFEHATTSKYTPILTSNHGQSGGKKFTPTSYHRVAKYRLADLNLLVRYEVDAVQHAPSFDDLPTFEQLSLKQKTVETQKHSTLDHIVSGTLVPQDRVMELKTGKLKWVQIFPQLYFSQTSMLKVGVHQNGIFSKVEDHPIDENYNGRAVESRQNLLDDLRFLVPLLKQMKQVCQQQKRLGKPLAFFWSGAGPLQLYEIKHVKQAHILPEDVLESL</sequence>
<proteinExistence type="predicted"/>
<evidence type="ECO:0000313" key="2">
    <source>
        <dbReference type="Proteomes" id="UP000027456"/>
    </source>
</evidence>
<dbReference type="HOGENOM" id="CLU_030046_0_1_1"/>
<dbReference type="PANTHER" id="PTHR35179">
    <property type="entry name" value="PROTEIN CBG02620"/>
    <property type="match status" value="1"/>
</dbReference>
<dbReference type="STRING" id="1423351.A0A074SSZ7"/>
<keyword evidence="2" id="KW-1185">Reference proteome</keyword>